<proteinExistence type="predicted"/>
<dbReference type="AlphaFoldDB" id="A0A942E3A9"/>
<evidence type="ECO:0000313" key="2">
    <source>
        <dbReference type="EMBL" id="MBS3652192.1"/>
    </source>
</evidence>
<dbReference type="RefSeq" id="WP_188257749.1">
    <property type="nucleotide sequence ID" value="NZ_JABVCF010000021.1"/>
</dbReference>
<feature type="region of interest" description="Disordered" evidence="1">
    <location>
        <begin position="194"/>
        <end position="223"/>
    </location>
</feature>
<evidence type="ECO:0000256" key="1">
    <source>
        <dbReference type="SAM" id="MobiDB-lite"/>
    </source>
</evidence>
<organism evidence="2 3">
    <name type="scientific">Pseudaminobacter soli</name>
    <name type="common">ex Zhang et al. 2022</name>
    <dbReference type="NCBI Taxonomy" id="2831468"/>
    <lineage>
        <taxon>Bacteria</taxon>
        <taxon>Pseudomonadati</taxon>
        <taxon>Pseudomonadota</taxon>
        <taxon>Alphaproteobacteria</taxon>
        <taxon>Hyphomicrobiales</taxon>
        <taxon>Phyllobacteriaceae</taxon>
        <taxon>Pseudaminobacter</taxon>
    </lineage>
</organism>
<keyword evidence="3" id="KW-1185">Reference proteome</keyword>
<dbReference type="Proteomes" id="UP000680348">
    <property type="component" value="Unassembled WGS sequence"/>
</dbReference>
<reference evidence="2" key="1">
    <citation type="submission" date="2021-04" db="EMBL/GenBank/DDBJ databases">
        <title>Pseudaminobacter soli sp. nov., isolated from paddy soil contaminated by heavy metals.</title>
        <authorList>
            <person name="Zhang K."/>
        </authorList>
    </citation>
    <scope>NUCLEOTIDE SEQUENCE</scope>
    <source>
        <strain evidence="2">19-2017</strain>
    </source>
</reference>
<comment type="caution">
    <text evidence="2">The sequence shown here is derived from an EMBL/GenBank/DDBJ whole genome shotgun (WGS) entry which is preliminary data.</text>
</comment>
<gene>
    <name evidence="2" type="ORF">KEU06_26710</name>
</gene>
<sequence>MSATDSQARHFSRRLSAATQGLHLPSEDELLHGMSFFRDDLGEDIREYAERLSRRIRKRGNPALASLAAALDELTVEQSEDGVQCLEKSLDDVDDVKGVPVEACRLRCRYYLASFGDPGAAASIAGEAATQALRGINGSDELRMVVRALAWAVMARTLAHAAKVDGLYASRRSLSHMRHGYERQFEATIQRAVRPKEPEPKPAVVDDLAVGPEGEEPDAADMDGSVVVFTSIRTERRRARRHGAPLDIG</sequence>
<protein>
    <submittedName>
        <fullName evidence="2">Uncharacterized protein</fullName>
    </submittedName>
</protein>
<evidence type="ECO:0000313" key="3">
    <source>
        <dbReference type="Proteomes" id="UP000680348"/>
    </source>
</evidence>
<name>A0A942E3A9_9HYPH</name>
<dbReference type="EMBL" id="JAGWCR010000021">
    <property type="protein sequence ID" value="MBS3652192.1"/>
    <property type="molecule type" value="Genomic_DNA"/>
</dbReference>
<accession>A0A942E3A9</accession>